<feature type="domain" description="NADH:ubiquinone oxidoreductase 30kDa subunit" evidence="5">
    <location>
        <begin position="141"/>
        <end position="281"/>
    </location>
</feature>
<evidence type="ECO:0000256" key="1">
    <source>
        <dbReference type="ARBA" id="ARBA00007569"/>
    </source>
</evidence>
<evidence type="ECO:0000313" key="6">
    <source>
        <dbReference type="EMBL" id="QBI20359.1"/>
    </source>
</evidence>
<name>A0A411YGS6_9ACTN</name>
<evidence type="ECO:0000259" key="5">
    <source>
        <dbReference type="Pfam" id="PF00329"/>
    </source>
</evidence>
<protein>
    <recommendedName>
        <fullName evidence="3">NADH-quinone oxidoreductase subunit C</fullName>
        <ecNumber evidence="3">7.1.1.-</ecNumber>
    </recommendedName>
    <alternativeName>
        <fullName evidence="3">NADH dehydrogenase I subunit C</fullName>
    </alternativeName>
    <alternativeName>
        <fullName evidence="3">NDH-1 subunit C</fullName>
    </alternativeName>
</protein>
<dbReference type="Gene3D" id="3.30.460.80">
    <property type="entry name" value="NADH:ubiquinone oxidoreductase, 30kDa subunit"/>
    <property type="match status" value="1"/>
</dbReference>
<dbReference type="GO" id="GO:0050136">
    <property type="term" value="F:NADH dehydrogenase (quinone) (non-electrogenic) activity"/>
    <property type="evidence" value="ECO:0007669"/>
    <property type="project" value="UniProtKB-UniRule"/>
</dbReference>
<dbReference type="InterPro" id="IPR037232">
    <property type="entry name" value="NADH_quin_OxRdtase_su_C/D-like"/>
</dbReference>
<reference evidence="6 7" key="1">
    <citation type="submission" date="2019-01" db="EMBL/GenBank/DDBJ databases">
        <title>Egibacter rhizosphaerae EGI 80759T.</title>
        <authorList>
            <person name="Chen D.-D."/>
            <person name="Tian Y."/>
            <person name="Jiao J.-Y."/>
            <person name="Zhang X.-T."/>
            <person name="Zhang Y.-G."/>
            <person name="Zhang Y."/>
            <person name="Xiao M."/>
            <person name="Shu W.-S."/>
            <person name="Li W.-J."/>
        </authorList>
    </citation>
    <scope>NUCLEOTIDE SEQUENCE [LARGE SCALE GENOMIC DNA]</scope>
    <source>
        <strain evidence="6 7">EGI 80759</strain>
    </source>
</reference>
<comment type="subcellular location">
    <subcellularLocation>
        <location evidence="3">Cell membrane</location>
        <topology evidence="3">Peripheral membrane protein</topology>
        <orientation evidence="3">Cytoplasmic side</orientation>
    </subcellularLocation>
</comment>
<accession>A0A411YGS6</accession>
<dbReference type="SUPFAM" id="SSF143243">
    <property type="entry name" value="Nqo5-like"/>
    <property type="match status" value="1"/>
</dbReference>
<dbReference type="EC" id="7.1.1.-" evidence="3"/>
<evidence type="ECO:0000313" key="7">
    <source>
        <dbReference type="Proteomes" id="UP000291469"/>
    </source>
</evidence>
<proteinExistence type="inferred from homology"/>
<keyword evidence="3" id="KW-1003">Cell membrane</keyword>
<gene>
    <name evidence="3" type="primary">nuoC</name>
    <name evidence="6" type="ORF">ER308_12825</name>
</gene>
<dbReference type="AlphaFoldDB" id="A0A411YGS6"/>
<comment type="similarity">
    <text evidence="1 3">Belongs to the complex I 30 kDa subunit family.</text>
</comment>
<dbReference type="PANTHER" id="PTHR10884:SF14">
    <property type="entry name" value="NADH DEHYDROGENASE [UBIQUINONE] IRON-SULFUR PROTEIN 3, MITOCHONDRIAL"/>
    <property type="match status" value="1"/>
</dbReference>
<dbReference type="InterPro" id="IPR010218">
    <property type="entry name" value="NADH_DH_suC"/>
</dbReference>
<sequence length="299" mass="33634">MSGTTRAARARPPPIPRSGEPPGRHGRRPGGQHPGPSPALRSVPVREEPTSEEHMSEADGDEVERHDPEVPATKPQPSKHRMGGPGTANPNMAGGEATQLRELWREDTHELDPELAALRDHIFAAFGDLDTEVFRGELTFLVEPERLPDLVRFCKEDADVRCELLSDLSGVHWPGGSRVERAAETTGWPNYETEESEGRIEVDYIMRSITHNHVFRIRTHVSDEEPRMGTVTDLYSAALFMEREVYDMFGVVFEGHPELVRILMPEEWEGHPHRKDYPLGGVEIQYKGGSISPPDQRQY</sequence>
<dbReference type="Pfam" id="PF00329">
    <property type="entry name" value="Complex1_30kDa"/>
    <property type="match status" value="1"/>
</dbReference>
<keyword evidence="3" id="KW-1278">Translocase</keyword>
<evidence type="ECO:0000256" key="2">
    <source>
        <dbReference type="ARBA" id="ARBA00022448"/>
    </source>
</evidence>
<dbReference type="InterPro" id="IPR001268">
    <property type="entry name" value="NADH_UbQ_OxRdtase_30kDa_su"/>
</dbReference>
<keyword evidence="3" id="KW-0520">NAD</keyword>
<keyword evidence="2 3" id="KW-0813">Transport</keyword>
<comment type="catalytic activity">
    <reaction evidence="3">
        <text>a quinone + NADH + 5 H(+)(in) = a quinol + NAD(+) + 4 H(+)(out)</text>
        <dbReference type="Rhea" id="RHEA:57888"/>
        <dbReference type="ChEBI" id="CHEBI:15378"/>
        <dbReference type="ChEBI" id="CHEBI:24646"/>
        <dbReference type="ChEBI" id="CHEBI:57540"/>
        <dbReference type="ChEBI" id="CHEBI:57945"/>
        <dbReference type="ChEBI" id="CHEBI:132124"/>
    </reaction>
</comment>
<evidence type="ECO:0000256" key="4">
    <source>
        <dbReference type="SAM" id="MobiDB-lite"/>
    </source>
</evidence>
<comment type="subunit">
    <text evidence="3">NDH-1 is composed of 14 different subunits. Subunits NuoB, C, D, E, F, and G constitute the peripheral sector of the complex.</text>
</comment>
<dbReference type="Proteomes" id="UP000291469">
    <property type="component" value="Chromosome"/>
</dbReference>
<dbReference type="GO" id="GO:0008137">
    <property type="term" value="F:NADH dehydrogenase (ubiquinone) activity"/>
    <property type="evidence" value="ECO:0007669"/>
    <property type="project" value="InterPro"/>
</dbReference>
<feature type="compositionally biased region" description="Basic and acidic residues" evidence="4">
    <location>
        <begin position="44"/>
        <end position="69"/>
    </location>
</feature>
<dbReference type="GO" id="GO:0048038">
    <property type="term" value="F:quinone binding"/>
    <property type="evidence" value="ECO:0007669"/>
    <property type="project" value="UniProtKB-KW"/>
</dbReference>
<dbReference type="HAMAP" id="MF_01357">
    <property type="entry name" value="NDH1_NuoC"/>
    <property type="match status" value="1"/>
</dbReference>
<keyword evidence="3" id="KW-0874">Quinone</keyword>
<dbReference type="OrthoDB" id="9803286at2"/>
<organism evidence="6 7">
    <name type="scientific">Egibacter rhizosphaerae</name>
    <dbReference type="NCBI Taxonomy" id="1670831"/>
    <lineage>
        <taxon>Bacteria</taxon>
        <taxon>Bacillati</taxon>
        <taxon>Actinomycetota</taxon>
        <taxon>Nitriliruptoria</taxon>
        <taxon>Egibacterales</taxon>
        <taxon>Egibacteraceae</taxon>
        <taxon>Egibacter</taxon>
    </lineage>
</organism>
<keyword evidence="7" id="KW-1185">Reference proteome</keyword>
<keyword evidence="3" id="KW-0472">Membrane</keyword>
<dbReference type="EMBL" id="CP036402">
    <property type="protein sequence ID" value="QBI20359.1"/>
    <property type="molecule type" value="Genomic_DNA"/>
</dbReference>
<comment type="function">
    <text evidence="3">NDH-1 shuttles electrons from NADH, via FMN and iron-sulfur (Fe-S) centers, to quinones in the respiratory chain. The immediate electron acceptor for the enzyme in this species is believed to be a menaquinone. Couples the redox reaction to proton translocation (for every two electrons transferred, four hydrogen ions are translocated across the cytoplasmic membrane), and thus conserves the redox energy in a proton gradient.</text>
</comment>
<dbReference type="KEGG" id="erz:ER308_12825"/>
<dbReference type="PANTHER" id="PTHR10884">
    <property type="entry name" value="NADH DEHYDROGENASE UBIQUINONE IRON-SULFUR PROTEIN 3"/>
    <property type="match status" value="1"/>
</dbReference>
<dbReference type="GO" id="GO:0005886">
    <property type="term" value="C:plasma membrane"/>
    <property type="evidence" value="ECO:0007669"/>
    <property type="project" value="UniProtKB-SubCell"/>
</dbReference>
<feature type="region of interest" description="Disordered" evidence="4">
    <location>
        <begin position="1"/>
        <end position="94"/>
    </location>
</feature>
<evidence type="ECO:0000256" key="3">
    <source>
        <dbReference type="HAMAP-Rule" id="MF_01357"/>
    </source>
</evidence>